<evidence type="ECO:0000313" key="3">
    <source>
        <dbReference type="Proteomes" id="UP000198323"/>
    </source>
</evidence>
<dbReference type="PANTHER" id="PTHR33772">
    <property type="entry name" value="THYMUS, BRAIN AND TESTES-ASSOCIATED"/>
    <property type="match status" value="1"/>
</dbReference>
<dbReference type="AlphaFoldDB" id="A0A226MDG4"/>
<protein>
    <submittedName>
        <fullName evidence="2">Uncharacterized protein</fullName>
    </submittedName>
</protein>
<feature type="non-terminal residue" evidence="2">
    <location>
        <position position="220"/>
    </location>
</feature>
<proteinExistence type="predicted"/>
<dbReference type="OrthoDB" id="9982103at2759"/>
<dbReference type="InterPro" id="IPR037394">
    <property type="entry name" value="TBATA-like"/>
</dbReference>
<dbReference type="EMBL" id="MCFN01001262">
    <property type="protein sequence ID" value="OXB53323.1"/>
    <property type="molecule type" value="Genomic_DNA"/>
</dbReference>
<comment type="caution">
    <text evidence="2">The sequence shown here is derived from an EMBL/GenBank/DDBJ whole genome shotgun (WGS) entry which is preliminary data.</text>
</comment>
<accession>A0A226MDG4</accession>
<gene>
    <name evidence="2" type="ORF">ASZ78_004724</name>
</gene>
<keyword evidence="3" id="KW-1185">Reference proteome</keyword>
<dbReference type="Pfam" id="PF15256">
    <property type="entry name" value="SPATIAL"/>
    <property type="match status" value="2"/>
</dbReference>
<sequence length="220" mass="24497">MSTCRHRSHYSSSSWVSYSTRNVPHPRMLYHIQGLNNSPICSVRHSYFGELPSADATASEQKADRDCVLDGNTRGNSLGNNCLPRLEAFMQRGPGSSQLAARRGEGLANVPERTQSKPTSPEKVLEKLRKVFQTDSLTEIQEWLSKANLKEKVFMSRLIYSELAGKGRLNNRPHATQEGAGENMNSSLLKPRPPSQRGPEGDLKNRPPTKGSEANQNMKH</sequence>
<dbReference type="PANTHER" id="PTHR33772:SF2">
    <property type="entry name" value="RIKEN CDNA 4930579F01 GENE"/>
    <property type="match status" value="1"/>
</dbReference>
<feature type="region of interest" description="Disordered" evidence="1">
    <location>
        <begin position="168"/>
        <end position="220"/>
    </location>
</feature>
<dbReference type="Proteomes" id="UP000198323">
    <property type="component" value="Unassembled WGS sequence"/>
</dbReference>
<evidence type="ECO:0000313" key="2">
    <source>
        <dbReference type="EMBL" id="OXB53323.1"/>
    </source>
</evidence>
<evidence type="ECO:0000256" key="1">
    <source>
        <dbReference type="SAM" id="MobiDB-lite"/>
    </source>
</evidence>
<name>A0A226MDG4_CALSU</name>
<reference evidence="2 3" key="1">
    <citation type="submission" date="2016-07" db="EMBL/GenBank/DDBJ databases">
        <title>Disparate Historic Effective Population Sizes Predicted by Modern Levels of Genome Diversity for the Scaled Quail (Callipepla squamata) and the Northern Bobwhite (Colinus virginianus): Inferences from First and Second Generation Draft Genome Assemblies for Sympatric New World Quail.</title>
        <authorList>
            <person name="Oldeschulte D.L."/>
            <person name="Halley Y.A."/>
            <person name="Bhattarai E.K."/>
            <person name="Brashear W.A."/>
            <person name="Hill J."/>
            <person name="Metz R.P."/>
            <person name="Johnson C.D."/>
            <person name="Rollins D."/>
            <person name="Peterson M.J."/>
            <person name="Bickhart D.M."/>
            <person name="Decker J.E."/>
            <person name="Seabury C.M."/>
        </authorList>
    </citation>
    <scope>NUCLEOTIDE SEQUENCE [LARGE SCALE GENOMIC DNA]</scope>
    <source>
        <strain evidence="2 3">Texas</strain>
        <tissue evidence="2">Leg muscle</tissue>
    </source>
</reference>
<organism evidence="2 3">
    <name type="scientific">Callipepla squamata</name>
    <name type="common">Scaled quail</name>
    <dbReference type="NCBI Taxonomy" id="9009"/>
    <lineage>
        <taxon>Eukaryota</taxon>
        <taxon>Metazoa</taxon>
        <taxon>Chordata</taxon>
        <taxon>Craniata</taxon>
        <taxon>Vertebrata</taxon>
        <taxon>Euteleostomi</taxon>
        <taxon>Archelosauria</taxon>
        <taxon>Archosauria</taxon>
        <taxon>Dinosauria</taxon>
        <taxon>Saurischia</taxon>
        <taxon>Theropoda</taxon>
        <taxon>Coelurosauria</taxon>
        <taxon>Aves</taxon>
        <taxon>Neognathae</taxon>
        <taxon>Galloanserae</taxon>
        <taxon>Galliformes</taxon>
        <taxon>Odontophoridae</taxon>
        <taxon>Callipepla</taxon>
    </lineage>
</organism>